<protein>
    <submittedName>
        <fullName evidence="2">Uncharacterized protein</fullName>
    </submittedName>
</protein>
<evidence type="ECO:0000313" key="2">
    <source>
        <dbReference type="EMBL" id="OEH46518.1"/>
    </source>
</evidence>
<sequence>MSPDAHNKSISLLFLILFTVIVLSILLLSGGGAGFMLAPMACDSPTSCSGTFSHLAVSMVMLYPIVLIICLIWGWVCYFSQQYNRSLWVSWGCSIAWLVFVFINLN</sequence>
<dbReference type="PATRIC" id="fig|45071.7.peg.2625"/>
<dbReference type="EMBL" id="LSOG01000066">
    <property type="protein sequence ID" value="OEH46518.1"/>
    <property type="molecule type" value="Genomic_DNA"/>
</dbReference>
<keyword evidence="1" id="KW-0472">Membrane</keyword>
<proteinExistence type="predicted"/>
<evidence type="ECO:0000313" key="3">
    <source>
        <dbReference type="Proteomes" id="UP000095229"/>
    </source>
</evidence>
<dbReference type="AlphaFoldDB" id="A0A1E5JR43"/>
<organism evidence="2 3">
    <name type="scientific">Legionella parisiensis</name>
    <dbReference type="NCBI Taxonomy" id="45071"/>
    <lineage>
        <taxon>Bacteria</taxon>
        <taxon>Pseudomonadati</taxon>
        <taxon>Pseudomonadota</taxon>
        <taxon>Gammaproteobacteria</taxon>
        <taxon>Legionellales</taxon>
        <taxon>Legionellaceae</taxon>
        <taxon>Legionella</taxon>
    </lineage>
</organism>
<dbReference type="Proteomes" id="UP000095229">
    <property type="component" value="Unassembled WGS sequence"/>
</dbReference>
<accession>A0A1E5JR43</accession>
<keyword evidence="1" id="KW-0812">Transmembrane</keyword>
<comment type="caution">
    <text evidence="2">The sequence shown here is derived from an EMBL/GenBank/DDBJ whole genome shotgun (WGS) entry which is preliminary data.</text>
</comment>
<gene>
    <name evidence="2" type="ORF">lpari_02459</name>
</gene>
<keyword evidence="3" id="KW-1185">Reference proteome</keyword>
<feature type="transmembrane region" description="Helical" evidence="1">
    <location>
        <begin position="88"/>
        <end position="105"/>
    </location>
</feature>
<reference evidence="2 3" key="1">
    <citation type="submission" date="2016-02" db="EMBL/GenBank/DDBJ databases">
        <title>Secondary metabolites in Legionella.</title>
        <authorList>
            <person name="Tobias N.J."/>
            <person name="Bode H.B."/>
        </authorList>
    </citation>
    <scope>NUCLEOTIDE SEQUENCE [LARGE SCALE GENOMIC DNA]</scope>
    <source>
        <strain evidence="2 3">DSM 19216</strain>
    </source>
</reference>
<feature type="transmembrane region" description="Helical" evidence="1">
    <location>
        <begin position="55"/>
        <end position="76"/>
    </location>
</feature>
<name>A0A1E5JR43_9GAMM</name>
<evidence type="ECO:0000256" key="1">
    <source>
        <dbReference type="SAM" id="Phobius"/>
    </source>
</evidence>
<keyword evidence="1" id="KW-1133">Transmembrane helix</keyword>
<feature type="transmembrane region" description="Helical" evidence="1">
    <location>
        <begin position="12"/>
        <end position="35"/>
    </location>
</feature>